<dbReference type="Proteomes" id="UP000050525">
    <property type="component" value="Unassembled WGS sequence"/>
</dbReference>
<keyword evidence="1" id="KW-0732">Signal</keyword>
<evidence type="ECO:0000256" key="1">
    <source>
        <dbReference type="SAM" id="SignalP"/>
    </source>
</evidence>
<evidence type="ECO:0008006" key="4">
    <source>
        <dbReference type="Google" id="ProtNLM"/>
    </source>
</evidence>
<reference evidence="2 3" key="1">
    <citation type="journal article" date="2012" name="Genome Biol.">
        <title>Sequencing three crocodilian genomes to illuminate the evolution of archosaurs and amniotes.</title>
        <authorList>
            <person name="St John J.A."/>
            <person name="Braun E.L."/>
            <person name="Isberg S.R."/>
            <person name="Miles L.G."/>
            <person name="Chong A.Y."/>
            <person name="Gongora J."/>
            <person name="Dalzell P."/>
            <person name="Moran C."/>
            <person name="Bed'hom B."/>
            <person name="Abzhanov A."/>
            <person name="Burgess S.C."/>
            <person name="Cooksey A.M."/>
            <person name="Castoe T.A."/>
            <person name="Crawford N.G."/>
            <person name="Densmore L.D."/>
            <person name="Drew J.C."/>
            <person name="Edwards S.V."/>
            <person name="Faircloth B.C."/>
            <person name="Fujita M.K."/>
            <person name="Greenwold M.J."/>
            <person name="Hoffmann F.G."/>
            <person name="Howard J.M."/>
            <person name="Iguchi T."/>
            <person name="Janes D.E."/>
            <person name="Khan S.Y."/>
            <person name="Kohno S."/>
            <person name="de Koning A.J."/>
            <person name="Lance S.L."/>
            <person name="McCarthy F.M."/>
            <person name="McCormack J.E."/>
            <person name="Merchant M.E."/>
            <person name="Peterson D.G."/>
            <person name="Pollock D.D."/>
            <person name="Pourmand N."/>
            <person name="Raney B.J."/>
            <person name="Roessler K.A."/>
            <person name="Sanford J.R."/>
            <person name="Sawyer R.H."/>
            <person name="Schmidt C.J."/>
            <person name="Triplett E.W."/>
            <person name="Tuberville T.D."/>
            <person name="Venegas-Anaya M."/>
            <person name="Howard J.T."/>
            <person name="Jarvis E.D."/>
            <person name="Guillette L.J.Jr."/>
            <person name="Glenn T.C."/>
            <person name="Green R.E."/>
            <person name="Ray D.A."/>
        </authorList>
    </citation>
    <scope>NUCLEOTIDE SEQUENCE [LARGE SCALE GENOMIC DNA]</scope>
    <source>
        <strain evidence="2">KSC_2009_1</strain>
    </source>
</reference>
<sequence length="76" mass="8555">MNFVVSVLYSLLLIYSPCKPANLLNHSEEFFPHVPTLVCMKSFSQLMRSGTLPQNKACVSQFQFASSAARRLTAWT</sequence>
<proteinExistence type="predicted"/>
<evidence type="ECO:0000313" key="2">
    <source>
        <dbReference type="EMBL" id="KYO42968.1"/>
    </source>
</evidence>
<dbReference type="EMBL" id="AKHW03001285">
    <property type="protein sequence ID" value="KYO42968.1"/>
    <property type="molecule type" value="Genomic_DNA"/>
</dbReference>
<feature type="chain" id="PRO_5007586578" description="Secreted protein" evidence="1">
    <location>
        <begin position="21"/>
        <end position="76"/>
    </location>
</feature>
<organism evidence="2 3">
    <name type="scientific">Alligator mississippiensis</name>
    <name type="common">American alligator</name>
    <dbReference type="NCBI Taxonomy" id="8496"/>
    <lineage>
        <taxon>Eukaryota</taxon>
        <taxon>Metazoa</taxon>
        <taxon>Chordata</taxon>
        <taxon>Craniata</taxon>
        <taxon>Vertebrata</taxon>
        <taxon>Euteleostomi</taxon>
        <taxon>Archelosauria</taxon>
        <taxon>Archosauria</taxon>
        <taxon>Crocodylia</taxon>
        <taxon>Alligatoridae</taxon>
        <taxon>Alligatorinae</taxon>
        <taxon>Alligator</taxon>
    </lineage>
</organism>
<protein>
    <recommendedName>
        <fullName evidence="4">Secreted protein</fullName>
    </recommendedName>
</protein>
<comment type="caution">
    <text evidence="2">The sequence shown here is derived from an EMBL/GenBank/DDBJ whole genome shotgun (WGS) entry which is preliminary data.</text>
</comment>
<feature type="signal peptide" evidence="1">
    <location>
        <begin position="1"/>
        <end position="20"/>
    </location>
</feature>
<dbReference type="AlphaFoldDB" id="A0A151P1J5"/>
<name>A0A151P1J5_ALLMI</name>
<accession>A0A151P1J5</accession>
<keyword evidence="3" id="KW-1185">Reference proteome</keyword>
<evidence type="ECO:0000313" key="3">
    <source>
        <dbReference type="Proteomes" id="UP000050525"/>
    </source>
</evidence>
<gene>
    <name evidence="2" type="ORF">Y1Q_0020458</name>
</gene>